<dbReference type="SUPFAM" id="SSF51735">
    <property type="entry name" value="NAD(P)-binding Rossmann-fold domains"/>
    <property type="match status" value="1"/>
</dbReference>
<dbReference type="RefSeq" id="WP_058576890.1">
    <property type="nucleotide sequence ID" value="NZ_AP022821.1"/>
</dbReference>
<dbReference type="PANTHER" id="PTHR15020">
    <property type="entry name" value="FLAVIN REDUCTASE-RELATED"/>
    <property type="match status" value="1"/>
</dbReference>
<gene>
    <name evidence="2" type="ORF">HMSLTHF_23730</name>
</gene>
<sequence>MTTLVIGANGQIGKQFCALAKEAGTPIKAMIRNEEQATWFQERGIRTVVGDLEGEMEHAFEGCDQVVFTAGSGPHTGPDKTLLIDLFGAIRAADIASQKGLSRYIMVSAMRAEKPLEAPEKMRPYMAAKFAADAHLRHSDVSHVIVKPGRLTDEAPTLKFASSVDEAGDNQISRANVAYALLRVVQTPDLINQEVTLLDGKRPIDALL</sequence>
<dbReference type="Gene3D" id="3.40.50.720">
    <property type="entry name" value="NAD(P)-binding Rossmann-like Domain"/>
    <property type="match status" value="1"/>
</dbReference>
<evidence type="ECO:0000313" key="2">
    <source>
        <dbReference type="EMBL" id="BCA92598.1"/>
    </source>
</evidence>
<name>A0A6F8SWL6_9GAMM</name>
<evidence type="ECO:0000259" key="1">
    <source>
        <dbReference type="Pfam" id="PF13460"/>
    </source>
</evidence>
<evidence type="ECO:0000313" key="3">
    <source>
        <dbReference type="Proteomes" id="UP000503197"/>
    </source>
</evidence>
<dbReference type="Pfam" id="PF13460">
    <property type="entry name" value="NAD_binding_10"/>
    <property type="match status" value="1"/>
</dbReference>
<dbReference type="InterPro" id="IPR036291">
    <property type="entry name" value="NAD(P)-bd_dom_sf"/>
</dbReference>
<proteinExistence type="predicted"/>
<dbReference type="EMBL" id="AP022821">
    <property type="protein sequence ID" value="BCA92598.1"/>
    <property type="molecule type" value="Genomic_DNA"/>
</dbReference>
<accession>A0A6F8SWL6</accession>
<reference evidence="2 3" key="1">
    <citation type="submission" date="2020-02" db="EMBL/GenBank/DDBJ databases">
        <title>Complete Genome Sequence of Halomonas meridiana strain BAA-801, Isolated from Deep Sea Thermal Vent.</title>
        <authorList>
            <person name="Takahashi Y."/>
            <person name="Takahashi H."/>
            <person name="Galipon J."/>
            <person name="Arakawa K."/>
        </authorList>
    </citation>
    <scope>NUCLEOTIDE SEQUENCE [LARGE SCALE GENOMIC DNA]</scope>
    <source>
        <strain evidence="2 3">Slthf1</strain>
    </source>
</reference>
<protein>
    <submittedName>
        <fullName evidence="2">NAD-dependent epimerase</fullName>
    </submittedName>
</protein>
<dbReference type="CDD" id="cd05243">
    <property type="entry name" value="SDR_a5"/>
    <property type="match status" value="1"/>
</dbReference>
<dbReference type="Proteomes" id="UP000503197">
    <property type="component" value="Chromosome"/>
</dbReference>
<dbReference type="AlphaFoldDB" id="A0A6F8SWL6"/>
<dbReference type="PANTHER" id="PTHR15020:SF50">
    <property type="entry name" value="UPF0659 PROTEIN YMR090W"/>
    <property type="match status" value="1"/>
</dbReference>
<organism evidence="2 3">
    <name type="scientific">Vreelandella aquamarina</name>
    <dbReference type="NCBI Taxonomy" id="77097"/>
    <lineage>
        <taxon>Bacteria</taxon>
        <taxon>Pseudomonadati</taxon>
        <taxon>Pseudomonadota</taxon>
        <taxon>Gammaproteobacteria</taxon>
        <taxon>Oceanospirillales</taxon>
        <taxon>Halomonadaceae</taxon>
        <taxon>Vreelandella</taxon>
    </lineage>
</organism>
<dbReference type="InterPro" id="IPR016040">
    <property type="entry name" value="NAD(P)-bd_dom"/>
</dbReference>
<feature type="domain" description="NAD(P)-binding" evidence="1">
    <location>
        <begin position="7"/>
        <end position="188"/>
    </location>
</feature>